<protein>
    <submittedName>
        <fullName evidence="2">Transcriptional regulator</fullName>
    </submittedName>
</protein>
<organism evidence="2 3">
    <name type="scientific">Janibacter limosus</name>
    <dbReference type="NCBI Taxonomy" id="53458"/>
    <lineage>
        <taxon>Bacteria</taxon>
        <taxon>Bacillati</taxon>
        <taxon>Actinomycetota</taxon>
        <taxon>Actinomycetes</taxon>
        <taxon>Micrococcales</taxon>
        <taxon>Intrasporangiaceae</taxon>
        <taxon>Janibacter</taxon>
    </lineage>
</organism>
<dbReference type="Gene3D" id="3.30.565.60">
    <property type="match status" value="1"/>
</dbReference>
<dbReference type="Pfam" id="PF13749">
    <property type="entry name" value="HATPase_c_4"/>
    <property type="match status" value="1"/>
</dbReference>
<reference evidence="2 3" key="1">
    <citation type="submission" date="2019-02" db="EMBL/GenBank/DDBJ databases">
        <title>Genomic data mining of an Antarctic deep-sea actinobacterium, Janibacterlimosus P3-3-X1.</title>
        <authorList>
            <person name="Liao L."/>
            <person name="Chen B."/>
        </authorList>
    </citation>
    <scope>NUCLEOTIDE SEQUENCE [LARGE SCALE GENOMIC DNA]</scope>
    <source>
        <strain evidence="2 3">P3-3-X1</strain>
    </source>
</reference>
<dbReference type="KEGG" id="jli:EXU32_16075"/>
<proteinExistence type="predicted"/>
<evidence type="ECO:0000313" key="3">
    <source>
        <dbReference type="Proteomes" id="UP000290408"/>
    </source>
</evidence>
<dbReference type="OrthoDB" id="9805115at2"/>
<gene>
    <name evidence="2" type="ORF">EXU32_16075</name>
</gene>
<keyword evidence="3" id="KW-1185">Reference proteome</keyword>
<dbReference type="AlphaFoldDB" id="A0A4P6MX34"/>
<dbReference type="InterPro" id="IPR007421">
    <property type="entry name" value="Schlafen_AlbA_2_dom"/>
</dbReference>
<dbReference type="InterPro" id="IPR038475">
    <property type="entry name" value="RecG_C_sf"/>
</dbReference>
<dbReference type="RefSeq" id="WP_130630814.1">
    <property type="nucleotide sequence ID" value="NZ_CP036164.1"/>
</dbReference>
<dbReference type="Gene3D" id="3.30.950.30">
    <property type="entry name" value="Schlafen, AAA domain"/>
    <property type="match status" value="1"/>
</dbReference>
<dbReference type="InterPro" id="IPR038461">
    <property type="entry name" value="Schlafen_AlbA_2_dom_sf"/>
</dbReference>
<evidence type="ECO:0000313" key="2">
    <source>
        <dbReference type="EMBL" id="QBF47629.1"/>
    </source>
</evidence>
<dbReference type="EMBL" id="CP036164">
    <property type="protein sequence ID" value="QBF47629.1"/>
    <property type="molecule type" value="Genomic_DNA"/>
</dbReference>
<accession>A0A4P6MX34</accession>
<feature type="domain" description="Schlafen AlbA-2" evidence="1">
    <location>
        <begin position="21"/>
        <end position="144"/>
    </location>
</feature>
<dbReference type="Proteomes" id="UP000290408">
    <property type="component" value="Chromosome"/>
</dbReference>
<dbReference type="Pfam" id="PF04326">
    <property type="entry name" value="SLFN_AlbA_2"/>
    <property type="match status" value="1"/>
</dbReference>
<name>A0A4P6MX34_9MICO</name>
<dbReference type="PANTHER" id="PTHR30595:SF6">
    <property type="entry name" value="SCHLAFEN ALBA-2 DOMAIN-CONTAINING PROTEIN"/>
    <property type="match status" value="1"/>
</dbReference>
<dbReference type="PANTHER" id="PTHR30595">
    <property type="entry name" value="GLPR-RELATED TRANSCRIPTIONAL REPRESSOR"/>
    <property type="match status" value="1"/>
</dbReference>
<evidence type="ECO:0000259" key="1">
    <source>
        <dbReference type="Pfam" id="PF04326"/>
    </source>
</evidence>
<sequence>MAPDELDQIVRRIRAQRNDDASVEVKACASALGSAVWDTVSAFANTTGGLLILGLDQGGGFAPADGFDADRVCDQFVEGVGDGGGTGLLASPPAYSITRGEVDGAPVLLVDIAENDLGDKPCYIRSKGVQGGSYKRVDDKDIKLTAPEIFEMQMALTPQDADRRPVGEASIADLDENLVEALVARRKTSKALRGVVALDAQLARLNVMTGDQEVRLAGLLALGKYPQQYLPRLLIDVSVHPANEKSAPGERVRFLDRVQCEGPLVEAIDQAVDATARNLRTYSTVEGSARKDRLEIPREVLREAIANAAVHREYHDLFQGQPITVDVYPNRVTVTNPGGLWGGKTLDNLDDGNSRCRNQTLMQLLQNVPVAESVGVTVEGQGGGLHSWCMRWRPTRSTVPASRCRRIR</sequence>